<keyword evidence="11" id="KW-0961">Cell wall biogenesis/degradation</keyword>
<dbReference type="FunFam" id="3.20.20.300:FF:000001">
    <property type="entry name" value="Beta-hexosaminidase"/>
    <property type="match status" value="1"/>
</dbReference>
<evidence type="ECO:0000256" key="11">
    <source>
        <dbReference type="ARBA" id="ARBA00023316"/>
    </source>
</evidence>
<evidence type="ECO:0000256" key="8">
    <source>
        <dbReference type="ARBA" id="ARBA00022984"/>
    </source>
</evidence>
<dbReference type="GO" id="GO:0004563">
    <property type="term" value="F:beta-N-acetylhexosaminidase activity"/>
    <property type="evidence" value="ECO:0007669"/>
    <property type="project" value="UniProtKB-EC"/>
</dbReference>
<dbReference type="GO" id="GO:0005975">
    <property type="term" value="P:carbohydrate metabolic process"/>
    <property type="evidence" value="ECO:0007669"/>
    <property type="project" value="InterPro"/>
</dbReference>
<proteinExistence type="inferred from homology"/>
<evidence type="ECO:0000259" key="13">
    <source>
        <dbReference type="Pfam" id="PF00933"/>
    </source>
</evidence>
<evidence type="ECO:0000256" key="1">
    <source>
        <dbReference type="ARBA" id="ARBA00001231"/>
    </source>
</evidence>
<evidence type="ECO:0000313" key="14">
    <source>
        <dbReference type="EMBL" id="KKO11764.1"/>
    </source>
</evidence>
<dbReference type="PANTHER" id="PTHR30480">
    <property type="entry name" value="BETA-HEXOSAMINIDASE-RELATED"/>
    <property type="match status" value="1"/>
</dbReference>
<keyword evidence="10" id="KW-0131">Cell cycle</keyword>
<keyword evidence="4" id="KW-0963">Cytoplasm</keyword>
<comment type="caution">
    <text evidence="14">The sequence shown here is derived from an EMBL/GenBank/DDBJ whole genome shotgun (WGS) entry which is preliminary data.</text>
</comment>
<dbReference type="InterPro" id="IPR022956">
    <property type="entry name" value="Beta_hexosaminidase_bac"/>
</dbReference>
<evidence type="ECO:0000256" key="2">
    <source>
        <dbReference type="ARBA" id="ARBA00005336"/>
    </source>
</evidence>
<protein>
    <recommendedName>
        <fullName evidence="3">beta-N-acetylhexosaminidase</fullName>
        <ecNumber evidence="3">3.2.1.52</ecNumber>
    </recommendedName>
</protein>
<accession>A0A0F9Z3P4</accession>
<dbReference type="PANTHER" id="PTHR30480:SF13">
    <property type="entry name" value="BETA-HEXOSAMINIDASE"/>
    <property type="match status" value="1"/>
</dbReference>
<comment type="similarity">
    <text evidence="2">Belongs to the glycosyl hydrolase 3 family.</text>
</comment>
<dbReference type="AlphaFoldDB" id="A0A0F9Z3P4"/>
<sequence>MSDLPGVLMLDLQGLELTDEERQLLMQPHVGGVILFARNVRDVAQVQALVSDIRRCRPQILLAVDQEGGRVQRLREGFTRLPAMLRFGELWQQDQSAARALARDCGWLMAAEVLACGLDFSFAPVLDLHTGVSDVIGDRAFAADQEALITLATEFMQGMHEAGMATTGKHFPGHGSVSADSHHALPVDTRTVQSIREQDMQPFVRCMPVMDAVMPAHVIYEQADAACAGFSRYWLQTVLRQELGFDGVIFSDDLVMAAAAAAGNMEDRVKKALAAGCDMLLVCNDRSAALQALAVLETMDIEPNARLLRMQRKHHLTFDALIATPRWQQTRKQLAQLDPAT</sequence>
<organism evidence="14">
    <name type="scientific">marine sediment metagenome</name>
    <dbReference type="NCBI Taxonomy" id="412755"/>
    <lineage>
        <taxon>unclassified sequences</taxon>
        <taxon>metagenomes</taxon>
        <taxon>ecological metagenomes</taxon>
    </lineage>
</organism>
<keyword evidence="5" id="KW-0132">Cell division</keyword>
<dbReference type="Gene3D" id="3.20.20.300">
    <property type="entry name" value="Glycoside hydrolase, family 3, N-terminal domain"/>
    <property type="match status" value="1"/>
</dbReference>
<evidence type="ECO:0000256" key="12">
    <source>
        <dbReference type="ARBA" id="ARBA00037880"/>
    </source>
</evidence>
<keyword evidence="6" id="KW-0378">Hydrolase</keyword>
<dbReference type="Pfam" id="PF00933">
    <property type="entry name" value="Glyco_hydro_3"/>
    <property type="match status" value="1"/>
</dbReference>
<keyword evidence="9" id="KW-0326">Glycosidase</keyword>
<dbReference type="GO" id="GO:0008360">
    <property type="term" value="P:regulation of cell shape"/>
    <property type="evidence" value="ECO:0007669"/>
    <property type="project" value="UniProtKB-KW"/>
</dbReference>
<evidence type="ECO:0000256" key="5">
    <source>
        <dbReference type="ARBA" id="ARBA00022618"/>
    </source>
</evidence>
<dbReference type="InterPro" id="IPR001764">
    <property type="entry name" value="Glyco_hydro_3_N"/>
</dbReference>
<comment type="pathway">
    <text evidence="12">Cell wall biogenesis; peptidoglycan recycling.</text>
</comment>
<name>A0A0F9Z3P4_9ZZZZ</name>
<dbReference type="GO" id="GO:0009252">
    <property type="term" value="P:peptidoglycan biosynthetic process"/>
    <property type="evidence" value="ECO:0007669"/>
    <property type="project" value="UniProtKB-KW"/>
</dbReference>
<evidence type="ECO:0000256" key="6">
    <source>
        <dbReference type="ARBA" id="ARBA00022801"/>
    </source>
</evidence>
<feature type="domain" description="Glycoside hydrolase family 3 N-terminal" evidence="13">
    <location>
        <begin position="16"/>
        <end position="296"/>
    </location>
</feature>
<evidence type="ECO:0000256" key="4">
    <source>
        <dbReference type="ARBA" id="ARBA00022490"/>
    </source>
</evidence>
<dbReference type="NCBIfam" id="NF003740">
    <property type="entry name" value="PRK05337.1"/>
    <property type="match status" value="1"/>
</dbReference>
<dbReference type="EMBL" id="LAZR01000002">
    <property type="protein sequence ID" value="KKO11764.1"/>
    <property type="molecule type" value="Genomic_DNA"/>
</dbReference>
<dbReference type="SUPFAM" id="SSF51445">
    <property type="entry name" value="(Trans)glycosidases"/>
    <property type="match status" value="1"/>
</dbReference>
<dbReference type="InterPro" id="IPR017853">
    <property type="entry name" value="GH"/>
</dbReference>
<reference evidence="14" key="1">
    <citation type="journal article" date="2015" name="Nature">
        <title>Complex archaea that bridge the gap between prokaryotes and eukaryotes.</title>
        <authorList>
            <person name="Spang A."/>
            <person name="Saw J.H."/>
            <person name="Jorgensen S.L."/>
            <person name="Zaremba-Niedzwiedzka K."/>
            <person name="Martijn J."/>
            <person name="Lind A.E."/>
            <person name="van Eijk R."/>
            <person name="Schleper C."/>
            <person name="Guy L."/>
            <person name="Ettema T.J."/>
        </authorList>
    </citation>
    <scope>NUCLEOTIDE SEQUENCE</scope>
</reference>
<dbReference type="GO" id="GO:0051301">
    <property type="term" value="P:cell division"/>
    <property type="evidence" value="ECO:0007669"/>
    <property type="project" value="UniProtKB-KW"/>
</dbReference>
<dbReference type="InterPro" id="IPR050226">
    <property type="entry name" value="NagZ_Beta-hexosaminidase"/>
</dbReference>
<dbReference type="GO" id="GO:0071555">
    <property type="term" value="P:cell wall organization"/>
    <property type="evidence" value="ECO:0007669"/>
    <property type="project" value="UniProtKB-KW"/>
</dbReference>
<gene>
    <name evidence="14" type="ORF">LCGC14_0012650</name>
</gene>
<evidence type="ECO:0000256" key="3">
    <source>
        <dbReference type="ARBA" id="ARBA00012663"/>
    </source>
</evidence>
<dbReference type="InterPro" id="IPR036962">
    <property type="entry name" value="Glyco_hydro_3_N_sf"/>
</dbReference>
<evidence type="ECO:0000256" key="9">
    <source>
        <dbReference type="ARBA" id="ARBA00023295"/>
    </source>
</evidence>
<comment type="catalytic activity">
    <reaction evidence="1">
        <text>Hydrolysis of terminal non-reducing N-acetyl-D-hexosamine residues in N-acetyl-beta-D-hexosaminides.</text>
        <dbReference type="EC" id="3.2.1.52"/>
    </reaction>
</comment>
<dbReference type="EC" id="3.2.1.52" evidence="3"/>
<dbReference type="HAMAP" id="MF_00364">
    <property type="entry name" value="NagZ"/>
    <property type="match status" value="1"/>
</dbReference>
<keyword evidence="7" id="KW-0133">Cell shape</keyword>
<dbReference type="GO" id="GO:0009254">
    <property type="term" value="P:peptidoglycan turnover"/>
    <property type="evidence" value="ECO:0007669"/>
    <property type="project" value="TreeGrafter"/>
</dbReference>
<evidence type="ECO:0000256" key="10">
    <source>
        <dbReference type="ARBA" id="ARBA00023306"/>
    </source>
</evidence>
<evidence type="ECO:0000256" key="7">
    <source>
        <dbReference type="ARBA" id="ARBA00022960"/>
    </source>
</evidence>
<keyword evidence="8" id="KW-0573">Peptidoglycan synthesis</keyword>